<proteinExistence type="predicted"/>
<feature type="region of interest" description="Disordered" evidence="1">
    <location>
        <begin position="34"/>
        <end position="53"/>
    </location>
</feature>
<sequence>PKSTERPVLHYDASANRRETEPRHTTTDYFKRTDTAAVSEEERKTAAKEVKQE</sequence>
<reference evidence="2" key="2">
    <citation type="submission" date="2016-06" db="EMBL/GenBank/DDBJ databases">
        <title>The genome of a short-lived fish provides insights into sex chromosome evolution and the genetic control of aging.</title>
        <authorList>
            <person name="Reichwald K."/>
            <person name="Felder M."/>
            <person name="Petzold A."/>
            <person name="Koch P."/>
            <person name="Groth M."/>
            <person name="Platzer M."/>
        </authorList>
    </citation>
    <scope>NUCLEOTIDE SEQUENCE</scope>
    <source>
        <tissue evidence="2">Brain</tissue>
    </source>
</reference>
<evidence type="ECO:0000313" key="2">
    <source>
        <dbReference type="EMBL" id="SBP24635.1"/>
    </source>
</evidence>
<evidence type="ECO:0000256" key="1">
    <source>
        <dbReference type="SAM" id="MobiDB-lite"/>
    </source>
</evidence>
<feature type="non-terminal residue" evidence="2">
    <location>
        <position position="53"/>
    </location>
</feature>
<reference evidence="2" key="1">
    <citation type="submission" date="2016-05" db="EMBL/GenBank/DDBJ databases">
        <authorList>
            <person name="Lavstsen T."/>
            <person name="Jespersen J.S."/>
        </authorList>
    </citation>
    <scope>NUCLEOTIDE SEQUENCE</scope>
    <source>
        <tissue evidence="2">Brain</tissue>
    </source>
</reference>
<protein>
    <submittedName>
        <fullName evidence="2">Uncharacterized protein</fullName>
    </submittedName>
</protein>
<feature type="region of interest" description="Disordered" evidence="1">
    <location>
        <begin position="1"/>
        <end position="27"/>
    </location>
</feature>
<feature type="non-terminal residue" evidence="2">
    <location>
        <position position="1"/>
    </location>
</feature>
<accession>A0A1A7Y3T5</accession>
<organism evidence="2">
    <name type="scientific">Iconisemion striatum</name>
    <dbReference type="NCBI Taxonomy" id="60296"/>
    <lineage>
        <taxon>Eukaryota</taxon>
        <taxon>Metazoa</taxon>
        <taxon>Chordata</taxon>
        <taxon>Craniata</taxon>
        <taxon>Vertebrata</taxon>
        <taxon>Euteleostomi</taxon>
        <taxon>Actinopterygii</taxon>
        <taxon>Neopterygii</taxon>
        <taxon>Teleostei</taxon>
        <taxon>Neoteleostei</taxon>
        <taxon>Acanthomorphata</taxon>
        <taxon>Ovalentaria</taxon>
        <taxon>Atherinomorphae</taxon>
        <taxon>Cyprinodontiformes</taxon>
        <taxon>Nothobranchiidae</taxon>
        <taxon>Iconisemion</taxon>
    </lineage>
</organism>
<dbReference type="EMBL" id="HADX01002403">
    <property type="protein sequence ID" value="SBP24635.1"/>
    <property type="molecule type" value="Transcribed_RNA"/>
</dbReference>
<gene>
    <name evidence="2" type="primary">Nfu_g_1_003099</name>
</gene>
<name>A0A1A7Y3T5_9TELE</name>
<dbReference type="AlphaFoldDB" id="A0A1A7Y3T5"/>